<evidence type="ECO:0000313" key="4">
    <source>
        <dbReference type="Proteomes" id="UP000499080"/>
    </source>
</evidence>
<gene>
    <name evidence="3" type="ORF">AVEN_178734_1</name>
</gene>
<comment type="similarity">
    <text evidence="1">Belongs to the monovalent cation:proton antiporter 1 (CPA1) transporter (TC 2.A.36) family.</text>
</comment>
<dbReference type="AlphaFoldDB" id="A0A4Y2L2W0"/>
<dbReference type="PANTHER" id="PTHR31102:SF1">
    <property type="entry name" value="CATION_H+ EXCHANGER DOMAIN-CONTAINING PROTEIN"/>
    <property type="match status" value="1"/>
</dbReference>
<feature type="transmembrane region" description="Helical" evidence="2">
    <location>
        <begin position="41"/>
        <end position="58"/>
    </location>
</feature>
<dbReference type="EMBL" id="BGPR01117092">
    <property type="protein sequence ID" value="GBN08938.1"/>
    <property type="molecule type" value="Genomic_DNA"/>
</dbReference>
<keyword evidence="2" id="KW-1133">Transmembrane helix</keyword>
<name>A0A4Y2L2W0_ARAVE</name>
<proteinExistence type="inferred from homology"/>
<dbReference type="Proteomes" id="UP000499080">
    <property type="component" value="Unassembled WGS sequence"/>
</dbReference>
<evidence type="ECO:0000256" key="2">
    <source>
        <dbReference type="SAM" id="Phobius"/>
    </source>
</evidence>
<evidence type="ECO:0000313" key="3">
    <source>
        <dbReference type="EMBL" id="GBN08938.1"/>
    </source>
</evidence>
<sequence length="99" mass="11066">NLTWTLIIRLLEPFVGLLMGTIIGVFLWYLPSDNNMEPVLVYYRSTLLCLGGLSVTFMSKRVGMGGAGALACVSLAFIASLRWRVKGDHFVSPYRSYLF</sequence>
<dbReference type="GO" id="GO:0098662">
    <property type="term" value="P:inorganic cation transmembrane transport"/>
    <property type="evidence" value="ECO:0007669"/>
    <property type="project" value="TreeGrafter"/>
</dbReference>
<organism evidence="3 4">
    <name type="scientific">Araneus ventricosus</name>
    <name type="common">Orbweaver spider</name>
    <name type="synonym">Epeira ventricosa</name>
    <dbReference type="NCBI Taxonomy" id="182803"/>
    <lineage>
        <taxon>Eukaryota</taxon>
        <taxon>Metazoa</taxon>
        <taxon>Ecdysozoa</taxon>
        <taxon>Arthropoda</taxon>
        <taxon>Chelicerata</taxon>
        <taxon>Arachnida</taxon>
        <taxon>Araneae</taxon>
        <taxon>Araneomorphae</taxon>
        <taxon>Entelegynae</taxon>
        <taxon>Araneoidea</taxon>
        <taxon>Araneidae</taxon>
        <taxon>Araneus</taxon>
    </lineage>
</organism>
<keyword evidence="2" id="KW-0472">Membrane</keyword>
<keyword evidence="2" id="KW-0812">Transmembrane</keyword>
<evidence type="ECO:0000256" key="1">
    <source>
        <dbReference type="ARBA" id="ARBA00007367"/>
    </source>
</evidence>
<feature type="transmembrane region" description="Helical" evidence="2">
    <location>
        <begin position="6"/>
        <end position="29"/>
    </location>
</feature>
<dbReference type="OrthoDB" id="423807at2759"/>
<keyword evidence="4" id="KW-1185">Reference proteome</keyword>
<reference evidence="3 4" key="1">
    <citation type="journal article" date="2019" name="Sci. Rep.">
        <title>Orb-weaving spider Araneus ventricosus genome elucidates the spidroin gene catalogue.</title>
        <authorList>
            <person name="Kono N."/>
            <person name="Nakamura H."/>
            <person name="Ohtoshi R."/>
            <person name="Moran D.A.P."/>
            <person name="Shinohara A."/>
            <person name="Yoshida Y."/>
            <person name="Fujiwara M."/>
            <person name="Mori M."/>
            <person name="Tomita M."/>
            <person name="Arakawa K."/>
        </authorList>
    </citation>
    <scope>NUCLEOTIDE SEQUENCE [LARGE SCALE GENOMIC DNA]</scope>
</reference>
<protein>
    <submittedName>
        <fullName evidence="3">Uncharacterized protein</fullName>
    </submittedName>
</protein>
<feature type="transmembrane region" description="Helical" evidence="2">
    <location>
        <begin position="64"/>
        <end position="85"/>
    </location>
</feature>
<dbReference type="InterPro" id="IPR051843">
    <property type="entry name" value="CPA1_transporter"/>
</dbReference>
<feature type="non-terminal residue" evidence="3">
    <location>
        <position position="1"/>
    </location>
</feature>
<accession>A0A4Y2L2W0</accession>
<comment type="caution">
    <text evidence="3">The sequence shown here is derived from an EMBL/GenBank/DDBJ whole genome shotgun (WGS) entry which is preliminary data.</text>
</comment>
<dbReference type="PANTHER" id="PTHR31102">
    <property type="match status" value="1"/>
</dbReference>